<evidence type="ECO:0000256" key="2">
    <source>
        <dbReference type="ARBA" id="ARBA00023015"/>
    </source>
</evidence>
<keyword evidence="2" id="KW-0805">Transcription regulation</keyword>
<protein>
    <submittedName>
        <fullName evidence="6">LysR family transcriptional regulator</fullName>
    </submittedName>
</protein>
<comment type="similarity">
    <text evidence="1">Belongs to the LysR transcriptional regulatory family.</text>
</comment>
<dbReference type="InterPro" id="IPR036388">
    <property type="entry name" value="WH-like_DNA-bd_sf"/>
</dbReference>
<dbReference type="InterPro" id="IPR036390">
    <property type="entry name" value="WH_DNA-bd_sf"/>
</dbReference>
<sequence length="304" mass="34161">MNLKHAQYIMEIIKEGSITNASKTMHVSQPALSQTIKAVEKYLGAPIFLRNTNPIVLTEAGKKYIAAVKQVITISSNLLHEVADIQYEGYGTLRLGIPVQRAMQMLPAVMPVFRQRYPHIKLQIHEAGSNITENEVLNGGVDLAVLTTTPTNDELKYELVETEDVVLVANKMTTLAQRVKPGTPIHITEAKNEEFVSITEGHNVRRVQDTLFSVYEIKPNVILETSSIEVGKRLVSAMEAVFICPDVYLDNYFLSQDKCVLYPLLGVANKRYCYVCCRKDAYLSPYARAFIELIRTLGKTRKEP</sequence>
<dbReference type="PROSITE" id="PS50931">
    <property type="entry name" value="HTH_LYSR"/>
    <property type="match status" value="1"/>
</dbReference>
<dbReference type="Pfam" id="PF00126">
    <property type="entry name" value="HTH_1"/>
    <property type="match status" value="1"/>
</dbReference>
<dbReference type="GO" id="GO:0003677">
    <property type="term" value="F:DNA binding"/>
    <property type="evidence" value="ECO:0007669"/>
    <property type="project" value="UniProtKB-KW"/>
</dbReference>
<feature type="domain" description="HTH lysR-type" evidence="5">
    <location>
        <begin position="1"/>
        <end position="58"/>
    </location>
</feature>
<proteinExistence type="inferred from homology"/>
<dbReference type="OrthoDB" id="1825944at2"/>
<name>A0A6N7VZY6_ACIFE</name>
<keyword evidence="3" id="KW-0238">DNA-binding</keyword>
<evidence type="ECO:0000256" key="1">
    <source>
        <dbReference type="ARBA" id="ARBA00009437"/>
    </source>
</evidence>
<dbReference type="AlphaFoldDB" id="A0A6N7VZY6"/>
<dbReference type="CDD" id="cd05466">
    <property type="entry name" value="PBP2_LTTR_substrate"/>
    <property type="match status" value="1"/>
</dbReference>
<dbReference type="Pfam" id="PF03466">
    <property type="entry name" value="LysR_substrate"/>
    <property type="match status" value="1"/>
</dbReference>
<comment type="caution">
    <text evidence="6">The sequence shown here is derived from an EMBL/GenBank/DDBJ whole genome shotgun (WGS) entry which is preliminary data.</text>
</comment>
<dbReference type="EMBL" id="VULN01000003">
    <property type="protein sequence ID" value="MSS81506.1"/>
    <property type="molecule type" value="Genomic_DNA"/>
</dbReference>
<organism evidence="6 7">
    <name type="scientific">Acidaminococcus fermentans</name>
    <dbReference type="NCBI Taxonomy" id="905"/>
    <lineage>
        <taxon>Bacteria</taxon>
        <taxon>Bacillati</taxon>
        <taxon>Bacillota</taxon>
        <taxon>Negativicutes</taxon>
        <taxon>Acidaminococcales</taxon>
        <taxon>Acidaminococcaceae</taxon>
        <taxon>Acidaminococcus</taxon>
    </lineage>
</organism>
<dbReference type="GO" id="GO:0005829">
    <property type="term" value="C:cytosol"/>
    <property type="evidence" value="ECO:0007669"/>
    <property type="project" value="TreeGrafter"/>
</dbReference>
<evidence type="ECO:0000313" key="7">
    <source>
        <dbReference type="Proteomes" id="UP000441455"/>
    </source>
</evidence>
<dbReference type="Gene3D" id="3.40.190.290">
    <property type="match status" value="1"/>
</dbReference>
<dbReference type="InterPro" id="IPR050950">
    <property type="entry name" value="HTH-type_LysR_regulators"/>
</dbReference>
<evidence type="ECO:0000259" key="5">
    <source>
        <dbReference type="PROSITE" id="PS50931"/>
    </source>
</evidence>
<dbReference type="InterPro" id="IPR005119">
    <property type="entry name" value="LysR_subst-bd"/>
</dbReference>
<keyword evidence="4" id="KW-0804">Transcription</keyword>
<dbReference type="RefSeq" id="WP_022486943.1">
    <property type="nucleotide sequence ID" value="NZ_CALEXD010000011.1"/>
</dbReference>
<reference evidence="6 7" key="1">
    <citation type="submission" date="2019-08" db="EMBL/GenBank/DDBJ databases">
        <title>In-depth cultivation of the pig gut microbiome towards novel bacterial diversity and tailored functional studies.</title>
        <authorList>
            <person name="Wylensek D."/>
            <person name="Hitch T.C.A."/>
            <person name="Clavel T."/>
        </authorList>
    </citation>
    <scope>NUCLEOTIDE SEQUENCE [LARGE SCALE GENOMIC DNA]</scope>
    <source>
        <strain evidence="6 7">WCA-389-WT-5B</strain>
    </source>
</reference>
<dbReference type="InterPro" id="IPR000847">
    <property type="entry name" value="LysR_HTH_N"/>
</dbReference>
<evidence type="ECO:0000313" key="6">
    <source>
        <dbReference type="EMBL" id="MSS81506.1"/>
    </source>
</evidence>
<gene>
    <name evidence="6" type="ORF">FX155_02615</name>
</gene>
<dbReference type="PANTHER" id="PTHR30419">
    <property type="entry name" value="HTH-TYPE TRANSCRIPTIONAL REGULATOR YBHD"/>
    <property type="match status" value="1"/>
</dbReference>
<accession>A0A6N7VZY6</accession>
<dbReference type="SUPFAM" id="SSF46785">
    <property type="entry name" value="Winged helix' DNA-binding domain"/>
    <property type="match status" value="1"/>
</dbReference>
<dbReference type="GO" id="GO:0003700">
    <property type="term" value="F:DNA-binding transcription factor activity"/>
    <property type="evidence" value="ECO:0007669"/>
    <property type="project" value="InterPro"/>
</dbReference>
<evidence type="ECO:0000256" key="4">
    <source>
        <dbReference type="ARBA" id="ARBA00023163"/>
    </source>
</evidence>
<evidence type="ECO:0000256" key="3">
    <source>
        <dbReference type="ARBA" id="ARBA00023125"/>
    </source>
</evidence>
<dbReference type="Gene3D" id="1.10.10.10">
    <property type="entry name" value="Winged helix-like DNA-binding domain superfamily/Winged helix DNA-binding domain"/>
    <property type="match status" value="1"/>
</dbReference>
<dbReference type="PRINTS" id="PR00039">
    <property type="entry name" value="HTHLYSR"/>
</dbReference>
<dbReference type="Proteomes" id="UP000441455">
    <property type="component" value="Unassembled WGS sequence"/>
</dbReference>
<dbReference type="SUPFAM" id="SSF53850">
    <property type="entry name" value="Periplasmic binding protein-like II"/>
    <property type="match status" value="1"/>
</dbReference>